<reference evidence="6" key="2">
    <citation type="submission" date="2020-01" db="EMBL/GenBank/DDBJ databases">
        <authorList>
            <person name="Perkins V."/>
            <person name="Lessard M.-H."/>
            <person name="Dugat-Bony E."/>
            <person name="Frenette M."/>
            <person name="Labrie S."/>
        </authorList>
    </citation>
    <scope>NUCLEOTIDE SEQUENCE</scope>
    <source>
        <strain evidence="6">LMA-70</strain>
    </source>
</reference>
<evidence type="ECO:0000313" key="6">
    <source>
        <dbReference type="EMBL" id="KAF5093850.1"/>
    </source>
</evidence>
<dbReference type="GO" id="GO:0016018">
    <property type="term" value="F:cyclosporin A binding"/>
    <property type="evidence" value="ECO:0007669"/>
    <property type="project" value="TreeGrafter"/>
</dbReference>
<comment type="function">
    <text evidence="4">PPIases accelerate the folding of proteins. It catalyzes the cis-trans isomerization of proline imidic peptide bonds in oligopeptides.</text>
</comment>
<accession>A0A9P5G135</accession>
<evidence type="ECO:0000256" key="2">
    <source>
        <dbReference type="ARBA" id="ARBA00023110"/>
    </source>
</evidence>
<dbReference type="PIRSF" id="PIRSF001467">
    <property type="entry name" value="Peptidylpro_ismrse"/>
    <property type="match status" value="1"/>
</dbReference>
<dbReference type="Proteomes" id="UP000750522">
    <property type="component" value="Unassembled WGS sequence"/>
</dbReference>
<dbReference type="PANTHER" id="PTHR11071:SF561">
    <property type="entry name" value="PEPTIDYL-PROLYL CIS-TRANS ISOMERASE D-RELATED"/>
    <property type="match status" value="1"/>
</dbReference>
<dbReference type="GO" id="GO:0005737">
    <property type="term" value="C:cytoplasm"/>
    <property type="evidence" value="ECO:0007669"/>
    <property type="project" value="TreeGrafter"/>
</dbReference>
<evidence type="ECO:0000256" key="4">
    <source>
        <dbReference type="RuleBase" id="RU363019"/>
    </source>
</evidence>
<dbReference type="AlphaFoldDB" id="A0A9P5G135"/>
<dbReference type="PROSITE" id="PS00170">
    <property type="entry name" value="CSA_PPIASE_1"/>
    <property type="match status" value="1"/>
</dbReference>
<dbReference type="GO" id="GO:0003755">
    <property type="term" value="F:peptidyl-prolyl cis-trans isomerase activity"/>
    <property type="evidence" value="ECO:0007669"/>
    <property type="project" value="UniProtKB-UniRule"/>
</dbReference>
<dbReference type="PANTHER" id="PTHR11071">
    <property type="entry name" value="PEPTIDYL-PROLYL CIS-TRANS ISOMERASE"/>
    <property type="match status" value="1"/>
</dbReference>
<comment type="similarity">
    <text evidence="4">Belongs to the cyclophilin-type PPIase family.</text>
</comment>
<proteinExistence type="inferred from homology"/>
<reference evidence="6" key="1">
    <citation type="journal article" date="2020" name="Front. Microbiol.">
        <title>Phenotypic and Genetic Characterization of the Cheese Ripening Yeast Geotrichum candidum.</title>
        <authorList>
            <person name="Perkins V."/>
            <person name="Vignola S."/>
            <person name="Lessard M.H."/>
            <person name="Plante P.L."/>
            <person name="Corbeil J."/>
            <person name="Dugat-Bony E."/>
            <person name="Frenette M."/>
            <person name="Labrie S."/>
        </authorList>
    </citation>
    <scope>NUCLEOTIDE SEQUENCE</scope>
    <source>
        <strain evidence="6">LMA-70</strain>
    </source>
</reference>
<keyword evidence="2 4" id="KW-0697">Rotamase</keyword>
<dbReference type="PROSITE" id="PS50072">
    <property type="entry name" value="CSA_PPIASE_2"/>
    <property type="match status" value="1"/>
</dbReference>
<gene>
    <name evidence="6" type="ORF">DV451_005136</name>
</gene>
<keyword evidence="3 4" id="KW-0413">Isomerase</keyword>
<protein>
    <recommendedName>
        <fullName evidence="4">Peptidyl-prolyl cis-trans isomerase</fullName>
        <shortName evidence="4">PPIase</shortName>
        <ecNumber evidence="4">5.2.1.8</ecNumber>
    </recommendedName>
</protein>
<dbReference type="EC" id="5.2.1.8" evidence="4"/>
<dbReference type="InterPro" id="IPR020892">
    <property type="entry name" value="Cyclophilin-type_PPIase_CS"/>
</dbReference>
<evidence type="ECO:0000259" key="5">
    <source>
        <dbReference type="PROSITE" id="PS50072"/>
    </source>
</evidence>
<comment type="catalytic activity">
    <reaction evidence="1 4">
        <text>[protein]-peptidylproline (omega=180) = [protein]-peptidylproline (omega=0)</text>
        <dbReference type="Rhea" id="RHEA:16237"/>
        <dbReference type="Rhea" id="RHEA-COMP:10747"/>
        <dbReference type="Rhea" id="RHEA-COMP:10748"/>
        <dbReference type="ChEBI" id="CHEBI:83833"/>
        <dbReference type="ChEBI" id="CHEBI:83834"/>
        <dbReference type="EC" id="5.2.1.8"/>
    </reaction>
</comment>
<evidence type="ECO:0000256" key="1">
    <source>
        <dbReference type="ARBA" id="ARBA00000971"/>
    </source>
</evidence>
<name>A0A9P5G135_GEOCN</name>
<dbReference type="Pfam" id="PF00160">
    <property type="entry name" value="Pro_isomerase"/>
    <property type="match status" value="1"/>
</dbReference>
<feature type="domain" description="PPIase cyclophilin-type" evidence="5">
    <location>
        <begin position="16"/>
        <end position="179"/>
    </location>
</feature>
<evidence type="ECO:0000313" key="7">
    <source>
        <dbReference type="Proteomes" id="UP000750522"/>
    </source>
</evidence>
<sequence length="180" mass="20048">MSTALKVMNPENPVVFFDIALGSQKLGRIKIELYADKLPKTAENFRQFCTGEHRVNTVPQGYKGSKFHRIIKDFMIQGGDFIKGNGTGSATIFGSDTFNDEGFPFTHEEFSVSMANSGPNTNGCQFFICCTRLKHLDGKHVVFGKVVEGQDIVKKLEHVKTGENDRPFPHDVIIVECGEM</sequence>
<organism evidence="6 7">
    <name type="scientific">Geotrichum candidum</name>
    <name type="common">Oospora lactis</name>
    <name type="synonym">Dipodascus geotrichum</name>
    <dbReference type="NCBI Taxonomy" id="1173061"/>
    <lineage>
        <taxon>Eukaryota</taxon>
        <taxon>Fungi</taxon>
        <taxon>Dikarya</taxon>
        <taxon>Ascomycota</taxon>
        <taxon>Saccharomycotina</taxon>
        <taxon>Dipodascomycetes</taxon>
        <taxon>Dipodascales</taxon>
        <taxon>Dipodascaceae</taxon>
        <taxon>Geotrichum</taxon>
    </lineage>
</organism>
<dbReference type="InterPro" id="IPR002130">
    <property type="entry name" value="Cyclophilin-type_PPIase_dom"/>
</dbReference>
<dbReference type="InterPro" id="IPR024936">
    <property type="entry name" value="Cyclophilin-type_PPIase"/>
</dbReference>
<dbReference type="SUPFAM" id="SSF50891">
    <property type="entry name" value="Cyclophilin-like"/>
    <property type="match status" value="1"/>
</dbReference>
<comment type="caution">
    <text evidence="6">The sequence shown here is derived from an EMBL/GenBank/DDBJ whole genome shotgun (WGS) entry which is preliminary data.</text>
</comment>
<dbReference type="InterPro" id="IPR029000">
    <property type="entry name" value="Cyclophilin-like_dom_sf"/>
</dbReference>
<evidence type="ECO:0000256" key="3">
    <source>
        <dbReference type="ARBA" id="ARBA00023235"/>
    </source>
</evidence>
<dbReference type="FunFam" id="2.40.100.10:FF:000025">
    <property type="entry name" value="Peptidyl-prolyl cis-trans isomerase CYP19-2"/>
    <property type="match status" value="1"/>
</dbReference>
<dbReference type="GO" id="GO:0006457">
    <property type="term" value="P:protein folding"/>
    <property type="evidence" value="ECO:0007669"/>
    <property type="project" value="InterPro"/>
</dbReference>
<dbReference type="Gene3D" id="2.40.100.10">
    <property type="entry name" value="Cyclophilin-like"/>
    <property type="match status" value="1"/>
</dbReference>
<dbReference type="PRINTS" id="PR00153">
    <property type="entry name" value="CSAPPISMRASE"/>
</dbReference>
<dbReference type="EMBL" id="QQZK01000229">
    <property type="protein sequence ID" value="KAF5093850.1"/>
    <property type="molecule type" value="Genomic_DNA"/>
</dbReference>